<name>A0A0D2PRZ0_GOSRA</name>
<protein>
    <recommendedName>
        <fullName evidence="1">RNase H type-1 domain-containing protein</fullName>
    </recommendedName>
</protein>
<dbReference type="Pfam" id="PF13456">
    <property type="entry name" value="RVT_3"/>
    <property type="match status" value="1"/>
</dbReference>
<dbReference type="PANTHER" id="PTHR47074:SF61">
    <property type="entry name" value="RNASE H TYPE-1 DOMAIN-CONTAINING PROTEIN"/>
    <property type="match status" value="1"/>
</dbReference>
<dbReference type="PANTHER" id="PTHR47074">
    <property type="entry name" value="BNAC02G40300D PROTEIN"/>
    <property type="match status" value="1"/>
</dbReference>
<dbReference type="InterPro" id="IPR036397">
    <property type="entry name" value="RNaseH_sf"/>
</dbReference>
<dbReference type="InterPro" id="IPR002156">
    <property type="entry name" value="RNaseH_domain"/>
</dbReference>
<dbReference type="Gene3D" id="3.30.420.10">
    <property type="entry name" value="Ribonuclease H-like superfamily/Ribonuclease H"/>
    <property type="match status" value="1"/>
</dbReference>
<evidence type="ECO:0000259" key="1">
    <source>
        <dbReference type="Pfam" id="PF13456"/>
    </source>
</evidence>
<dbReference type="InterPro" id="IPR044730">
    <property type="entry name" value="RNase_H-like_dom_plant"/>
</dbReference>
<feature type="domain" description="RNase H type-1" evidence="1">
    <location>
        <begin position="5"/>
        <end position="70"/>
    </location>
</feature>
<reference evidence="2 3" key="1">
    <citation type="journal article" date="2012" name="Nature">
        <title>Repeated polyploidization of Gossypium genomes and the evolution of spinnable cotton fibres.</title>
        <authorList>
            <person name="Paterson A.H."/>
            <person name="Wendel J.F."/>
            <person name="Gundlach H."/>
            <person name="Guo H."/>
            <person name="Jenkins J."/>
            <person name="Jin D."/>
            <person name="Llewellyn D."/>
            <person name="Showmaker K.C."/>
            <person name="Shu S."/>
            <person name="Udall J."/>
            <person name="Yoo M.J."/>
            <person name="Byers R."/>
            <person name="Chen W."/>
            <person name="Doron-Faigenboim A."/>
            <person name="Duke M.V."/>
            <person name="Gong L."/>
            <person name="Grimwood J."/>
            <person name="Grover C."/>
            <person name="Grupp K."/>
            <person name="Hu G."/>
            <person name="Lee T.H."/>
            <person name="Li J."/>
            <person name="Lin L."/>
            <person name="Liu T."/>
            <person name="Marler B.S."/>
            <person name="Page J.T."/>
            <person name="Roberts A.W."/>
            <person name="Romanel E."/>
            <person name="Sanders W.S."/>
            <person name="Szadkowski E."/>
            <person name="Tan X."/>
            <person name="Tang H."/>
            <person name="Xu C."/>
            <person name="Wang J."/>
            <person name="Wang Z."/>
            <person name="Zhang D."/>
            <person name="Zhang L."/>
            <person name="Ashrafi H."/>
            <person name="Bedon F."/>
            <person name="Bowers J.E."/>
            <person name="Brubaker C.L."/>
            <person name="Chee P.W."/>
            <person name="Das S."/>
            <person name="Gingle A.R."/>
            <person name="Haigler C.H."/>
            <person name="Harker D."/>
            <person name="Hoffmann L.V."/>
            <person name="Hovav R."/>
            <person name="Jones D.C."/>
            <person name="Lemke C."/>
            <person name="Mansoor S."/>
            <person name="ur Rahman M."/>
            <person name="Rainville L.N."/>
            <person name="Rambani A."/>
            <person name="Reddy U.K."/>
            <person name="Rong J.K."/>
            <person name="Saranga Y."/>
            <person name="Scheffler B.E."/>
            <person name="Scheffler J.A."/>
            <person name="Stelly D.M."/>
            <person name="Triplett B.A."/>
            <person name="Van Deynze A."/>
            <person name="Vaslin M.F."/>
            <person name="Waghmare V.N."/>
            <person name="Walford S.A."/>
            <person name="Wright R.J."/>
            <person name="Zaki E.A."/>
            <person name="Zhang T."/>
            <person name="Dennis E.S."/>
            <person name="Mayer K.F."/>
            <person name="Peterson D.G."/>
            <person name="Rokhsar D.S."/>
            <person name="Wang X."/>
            <person name="Schmutz J."/>
        </authorList>
    </citation>
    <scope>NUCLEOTIDE SEQUENCE [LARGE SCALE GENOMIC DNA]</scope>
</reference>
<dbReference type="Proteomes" id="UP000032304">
    <property type="component" value="Chromosome 5"/>
</dbReference>
<dbReference type="OMA" id="WEEHESI"/>
<dbReference type="AlphaFoldDB" id="A0A0D2PRZ0"/>
<dbReference type="InterPro" id="IPR052929">
    <property type="entry name" value="RNase_H-like_EbsB-rel"/>
</dbReference>
<dbReference type="Gramene" id="KJB29978">
    <property type="protein sequence ID" value="KJB29978"/>
    <property type="gene ID" value="B456_005G126500"/>
</dbReference>
<dbReference type="GO" id="GO:0003676">
    <property type="term" value="F:nucleic acid binding"/>
    <property type="evidence" value="ECO:0007669"/>
    <property type="project" value="InterPro"/>
</dbReference>
<dbReference type="EMBL" id="CM001744">
    <property type="protein sequence ID" value="KJB29978.1"/>
    <property type="molecule type" value="Genomic_DNA"/>
</dbReference>
<organism evidence="2 3">
    <name type="scientific">Gossypium raimondii</name>
    <name type="common">Peruvian cotton</name>
    <name type="synonym">Gossypium klotzschianum subsp. raimondii</name>
    <dbReference type="NCBI Taxonomy" id="29730"/>
    <lineage>
        <taxon>Eukaryota</taxon>
        <taxon>Viridiplantae</taxon>
        <taxon>Streptophyta</taxon>
        <taxon>Embryophyta</taxon>
        <taxon>Tracheophyta</taxon>
        <taxon>Spermatophyta</taxon>
        <taxon>Magnoliopsida</taxon>
        <taxon>eudicotyledons</taxon>
        <taxon>Gunneridae</taxon>
        <taxon>Pentapetalae</taxon>
        <taxon>rosids</taxon>
        <taxon>malvids</taxon>
        <taxon>Malvales</taxon>
        <taxon>Malvaceae</taxon>
        <taxon>Malvoideae</taxon>
        <taxon>Gossypium</taxon>
    </lineage>
</organism>
<dbReference type="GO" id="GO:0004523">
    <property type="term" value="F:RNA-DNA hybrid ribonuclease activity"/>
    <property type="evidence" value="ECO:0007669"/>
    <property type="project" value="InterPro"/>
</dbReference>
<sequence>MLGIQLGYLNVDILGDSKTVISKCQSENRDRSEIGAIISDIQSLKGFFQKIRFSFIPRTGNMEAHRIARETLKKGEEFYLEGETLRALWEEHESIRLDHSEQRERR</sequence>
<keyword evidence="3" id="KW-1185">Reference proteome</keyword>
<accession>A0A0D2PRZ0</accession>
<evidence type="ECO:0000313" key="3">
    <source>
        <dbReference type="Proteomes" id="UP000032304"/>
    </source>
</evidence>
<dbReference type="CDD" id="cd06222">
    <property type="entry name" value="RNase_H_like"/>
    <property type="match status" value="1"/>
</dbReference>
<proteinExistence type="predicted"/>
<gene>
    <name evidence="2" type="ORF">B456_005G126500</name>
</gene>
<evidence type="ECO:0000313" key="2">
    <source>
        <dbReference type="EMBL" id="KJB29978.1"/>
    </source>
</evidence>